<feature type="repeat" description="WD" evidence="5">
    <location>
        <begin position="339"/>
        <end position="380"/>
    </location>
</feature>
<sequence length="530" mass="57632">MTSAFAYLVDRSVGLPSRSYRDALHARDSRELLHHSPSTTNYIFRRGMRAWSCALDPTEDRYLLIGTAQSHLLLFDLEPLDRADVAGAPTYNATNVLSPMAVARAQPAPSLTQGLQWGISMVEWYPVDSGLCITSSFDGHVTVWDAERLSRVSAFPLRRKVFGAKFSPVSTTHALVAAATANGEVRLVDIASHATAHSLLGHKDEVWTLDWAPTSEFALVTGSRDGEIRLWDIRRSGATACLLCLDCHGRASVPGRSSLYTNVQREKPMSLTAAAAATRNKRRRVSSGGGGGGGGASEMQRRDRQRARSRVESHREAMRATVFRPKRNDPHAAATTSLAVAHNGGVTSLAYTPDGRFLLSRGMDNKLRLWNAASGEHQFMNYHGVQRAQPRAARNVQMAVVQEGGAWETTVVFVPNGSEGALASYRVFGESGVPLGSATAHYQQVTACLYRKSTRELYSAGEDGLIMKWKPPPVDLYPDVPEDVSSDARMKSGGSADVATAAVGDTDAWSDDDQDATNHQFIPPILRDNV</sequence>
<dbReference type="GO" id="GO:0000209">
    <property type="term" value="P:protein polyubiquitination"/>
    <property type="evidence" value="ECO:0007669"/>
    <property type="project" value="TreeGrafter"/>
</dbReference>
<dbReference type="PROSITE" id="PS00678">
    <property type="entry name" value="WD_REPEATS_1"/>
    <property type="match status" value="1"/>
</dbReference>
<keyword evidence="1 5" id="KW-0853">WD repeat</keyword>
<dbReference type="InterPro" id="IPR036322">
    <property type="entry name" value="WD40_repeat_dom_sf"/>
</dbReference>
<evidence type="ECO:0000313" key="7">
    <source>
        <dbReference type="EMBL" id="CAI5719123.1"/>
    </source>
</evidence>
<name>A0AAV0TFX1_HYABA</name>
<dbReference type="Gene3D" id="2.130.10.10">
    <property type="entry name" value="YVTN repeat-like/Quinoprotein amine dehydrogenase"/>
    <property type="match status" value="2"/>
</dbReference>
<gene>
    <name evidence="7" type="ORF">HBR001_LOCUS2134</name>
</gene>
<dbReference type="PROSITE" id="PS50082">
    <property type="entry name" value="WD_REPEATS_2"/>
    <property type="match status" value="2"/>
</dbReference>
<evidence type="ECO:0000256" key="4">
    <source>
        <dbReference type="ARBA" id="ARBA00023204"/>
    </source>
</evidence>
<dbReference type="GO" id="GO:0006283">
    <property type="term" value="P:transcription-coupled nucleotide-excision repair"/>
    <property type="evidence" value="ECO:0007669"/>
    <property type="project" value="InterPro"/>
</dbReference>
<dbReference type="SUPFAM" id="SSF50978">
    <property type="entry name" value="WD40 repeat-like"/>
    <property type="match status" value="1"/>
</dbReference>
<evidence type="ECO:0000256" key="1">
    <source>
        <dbReference type="ARBA" id="ARBA00022574"/>
    </source>
</evidence>
<keyword evidence="3" id="KW-0227">DNA damage</keyword>
<accession>A0AAV0TFX1</accession>
<dbReference type="PROSITE" id="PS50294">
    <property type="entry name" value="WD_REPEATS_REGION"/>
    <property type="match status" value="2"/>
</dbReference>
<dbReference type="GO" id="GO:0031464">
    <property type="term" value="C:Cul4A-RING E3 ubiquitin ligase complex"/>
    <property type="evidence" value="ECO:0007669"/>
    <property type="project" value="TreeGrafter"/>
</dbReference>
<feature type="compositionally biased region" description="Gly residues" evidence="6">
    <location>
        <begin position="287"/>
        <end position="296"/>
    </location>
</feature>
<feature type="region of interest" description="Disordered" evidence="6">
    <location>
        <begin position="505"/>
        <end position="530"/>
    </location>
</feature>
<dbReference type="GO" id="GO:0000109">
    <property type="term" value="C:nucleotide-excision repair complex"/>
    <property type="evidence" value="ECO:0007669"/>
    <property type="project" value="TreeGrafter"/>
</dbReference>
<dbReference type="GO" id="GO:0043161">
    <property type="term" value="P:proteasome-mediated ubiquitin-dependent protein catabolic process"/>
    <property type="evidence" value="ECO:0007669"/>
    <property type="project" value="TreeGrafter"/>
</dbReference>
<dbReference type="Pfam" id="PF00400">
    <property type="entry name" value="WD40"/>
    <property type="match status" value="2"/>
</dbReference>
<dbReference type="InterPro" id="IPR001680">
    <property type="entry name" value="WD40_rpt"/>
</dbReference>
<dbReference type="PANTHER" id="PTHR46202">
    <property type="entry name" value="DNA EXCISION REPAIR PROTEIN ERCC-8"/>
    <property type="match status" value="1"/>
</dbReference>
<evidence type="ECO:0000313" key="8">
    <source>
        <dbReference type="Proteomes" id="UP001162031"/>
    </source>
</evidence>
<dbReference type="InterPro" id="IPR042238">
    <property type="entry name" value="Rad28/ERCC8/Ckn1/ATCSA-1"/>
</dbReference>
<evidence type="ECO:0000256" key="5">
    <source>
        <dbReference type="PROSITE-ProRule" id="PRU00221"/>
    </source>
</evidence>
<dbReference type="SMART" id="SM00320">
    <property type="entry name" value="WD40"/>
    <property type="match status" value="6"/>
</dbReference>
<proteinExistence type="predicted"/>
<evidence type="ECO:0000256" key="2">
    <source>
        <dbReference type="ARBA" id="ARBA00022737"/>
    </source>
</evidence>
<feature type="repeat" description="WD" evidence="5">
    <location>
        <begin position="199"/>
        <end position="241"/>
    </location>
</feature>
<comment type="caution">
    <text evidence="7">The sequence shown here is derived from an EMBL/GenBank/DDBJ whole genome shotgun (WGS) entry which is preliminary data.</text>
</comment>
<protein>
    <recommendedName>
        <fullName evidence="9">Anaphase-promoting complex subunit 4 WD40 domain-containing protein</fullName>
    </recommendedName>
</protein>
<evidence type="ECO:0008006" key="9">
    <source>
        <dbReference type="Google" id="ProtNLM"/>
    </source>
</evidence>
<evidence type="ECO:0000256" key="3">
    <source>
        <dbReference type="ARBA" id="ARBA00022763"/>
    </source>
</evidence>
<dbReference type="AlphaFoldDB" id="A0AAV0TFX1"/>
<dbReference type="Proteomes" id="UP001162031">
    <property type="component" value="Unassembled WGS sequence"/>
</dbReference>
<dbReference type="InterPro" id="IPR015943">
    <property type="entry name" value="WD40/YVTN_repeat-like_dom_sf"/>
</dbReference>
<dbReference type="InterPro" id="IPR019775">
    <property type="entry name" value="WD40_repeat_CS"/>
</dbReference>
<keyword evidence="8" id="KW-1185">Reference proteome</keyword>
<dbReference type="PRINTS" id="PR00320">
    <property type="entry name" value="GPROTEINBRPT"/>
</dbReference>
<organism evidence="7 8">
    <name type="scientific">Hyaloperonospora brassicae</name>
    <name type="common">Brassica downy mildew</name>
    <name type="synonym">Peronospora brassicae</name>
    <dbReference type="NCBI Taxonomy" id="162125"/>
    <lineage>
        <taxon>Eukaryota</taxon>
        <taxon>Sar</taxon>
        <taxon>Stramenopiles</taxon>
        <taxon>Oomycota</taxon>
        <taxon>Peronosporomycetes</taxon>
        <taxon>Peronosporales</taxon>
        <taxon>Peronosporaceae</taxon>
        <taxon>Hyaloperonospora</taxon>
    </lineage>
</organism>
<evidence type="ECO:0000256" key="6">
    <source>
        <dbReference type="SAM" id="MobiDB-lite"/>
    </source>
</evidence>
<dbReference type="InterPro" id="IPR020472">
    <property type="entry name" value="WD40_PAC1"/>
</dbReference>
<dbReference type="PANTHER" id="PTHR46202:SF1">
    <property type="entry name" value="DNA EXCISION REPAIR PROTEIN ERCC-8"/>
    <property type="match status" value="1"/>
</dbReference>
<keyword evidence="2" id="KW-0677">Repeat</keyword>
<dbReference type="EMBL" id="CANTFL010000226">
    <property type="protein sequence ID" value="CAI5719123.1"/>
    <property type="molecule type" value="Genomic_DNA"/>
</dbReference>
<keyword evidence="4" id="KW-0234">DNA repair</keyword>
<feature type="region of interest" description="Disordered" evidence="6">
    <location>
        <begin position="275"/>
        <end position="315"/>
    </location>
</feature>
<reference evidence="7" key="1">
    <citation type="submission" date="2022-12" db="EMBL/GenBank/DDBJ databases">
        <authorList>
            <person name="Webb A."/>
        </authorList>
    </citation>
    <scope>NUCLEOTIDE SEQUENCE</scope>
    <source>
        <strain evidence="7">Hp1</strain>
    </source>
</reference>